<dbReference type="STRING" id="1391654.AKJ09_00568"/>
<reference evidence="3 4" key="1">
    <citation type="submission" date="2015-08" db="EMBL/GenBank/DDBJ databases">
        <authorList>
            <person name="Babu N.S."/>
            <person name="Beckwith C.J."/>
            <person name="Beseler K.G."/>
            <person name="Brison A."/>
            <person name="Carone J.V."/>
            <person name="Caskin T.P."/>
            <person name="Diamond M."/>
            <person name="Durham M.E."/>
            <person name="Foxe J.M."/>
            <person name="Go M."/>
            <person name="Henderson B.A."/>
            <person name="Jones I.B."/>
            <person name="McGettigan J.A."/>
            <person name="Micheletti S.J."/>
            <person name="Nasrallah M.E."/>
            <person name="Ortiz D."/>
            <person name="Piller C.R."/>
            <person name="Privatt S.R."/>
            <person name="Schneider S.L."/>
            <person name="Sharp S."/>
            <person name="Smith T.C."/>
            <person name="Stanton J.D."/>
            <person name="Ullery H.E."/>
            <person name="Wilson R.J."/>
            <person name="Serrano M.G."/>
            <person name="Buck G."/>
            <person name="Lee V."/>
            <person name="Wang Y."/>
            <person name="Carvalho R."/>
            <person name="Voegtly L."/>
            <person name="Shi R."/>
            <person name="Duckworth R."/>
            <person name="Johnson A."/>
            <person name="Loviza R."/>
            <person name="Walstead R."/>
            <person name="Shah Z."/>
            <person name="Kiflezghi M."/>
            <person name="Wade K."/>
            <person name="Ball S.L."/>
            <person name="Bradley K.W."/>
            <person name="Asai D.J."/>
            <person name="Bowman C.A."/>
            <person name="Russell D.A."/>
            <person name="Pope W.H."/>
            <person name="Jacobs-Sera D."/>
            <person name="Hendrix R.W."/>
            <person name="Hatfull G.F."/>
        </authorList>
    </citation>
    <scope>NUCLEOTIDE SEQUENCE [LARGE SCALE GENOMIC DNA]</scope>
    <source>
        <strain evidence="3 4">DSM 27648</strain>
    </source>
</reference>
<dbReference type="InterPro" id="IPR011990">
    <property type="entry name" value="TPR-like_helical_dom_sf"/>
</dbReference>
<dbReference type="AlphaFoldDB" id="A0A0K1PLB1"/>
<keyword evidence="4" id="KW-1185">Reference proteome</keyword>
<evidence type="ECO:0000256" key="1">
    <source>
        <dbReference type="ARBA" id="ARBA00008486"/>
    </source>
</evidence>
<dbReference type="PANTHER" id="PTHR13891">
    <property type="entry name" value="CYTOCHROME C OXIDASE ASSEMBLY FACTOR 7"/>
    <property type="match status" value="1"/>
</dbReference>
<sequence>MSRTPWLGMALLVTACTPRERPGEQARETTIAAGCQDAGCTERCDHDDAVACLRLGNDLRGHDDAAALERYERACRLNEFAACAAVGRMYEFAHGAERDDTRAFSNYARSCEGGAMVGCYSAAILLERGQGTTRDVERAHELFAKVCRAGGETACRDARRTENTRLAAPGSAPP</sequence>
<dbReference type="Gene3D" id="1.25.40.10">
    <property type="entry name" value="Tetratricopeptide repeat domain"/>
    <property type="match status" value="1"/>
</dbReference>
<dbReference type="SUPFAM" id="SSF81901">
    <property type="entry name" value="HCP-like"/>
    <property type="match status" value="1"/>
</dbReference>
<name>A0A0K1PLB1_9BACT</name>
<proteinExistence type="inferred from homology"/>
<dbReference type="SMART" id="SM00671">
    <property type="entry name" value="SEL1"/>
    <property type="match status" value="3"/>
</dbReference>
<evidence type="ECO:0000313" key="4">
    <source>
        <dbReference type="Proteomes" id="UP000064967"/>
    </source>
</evidence>
<gene>
    <name evidence="3" type="ORF">AKJ09_00568</name>
</gene>
<dbReference type="PROSITE" id="PS51257">
    <property type="entry name" value="PROKAR_LIPOPROTEIN"/>
    <property type="match status" value="1"/>
</dbReference>
<dbReference type="InterPro" id="IPR006597">
    <property type="entry name" value="Sel1-like"/>
</dbReference>
<keyword evidence="2" id="KW-0677">Repeat</keyword>
<dbReference type="InterPro" id="IPR040239">
    <property type="entry name" value="HcpB-like"/>
</dbReference>
<organism evidence="3 4">
    <name type="scientific">Labilithrix luteola</name>
    <dbReference type="NCBI Taxonomy" id="1391654"/>
    <lineage>
        <taxon>Bacteria</taxon>
        <taxon>Pseudomonadati</taxon>
        <taxon>Myxococcota</taxon>
        <taxon>Polyangia</taxon>
        <taxon>Polyangiales</taxon>
        <taxon>Labilitrichaceae</taxon>
        <taxon>Labilithrix</taxon>
    </lineage>
</organism>
<dbReference type="Proteomes" id="UP000064967">
    <property type="component" value="Chromosome"/>
</dbReference>
<evidence type="ECO:0000313" key="3">
    <source>
        <dbReference type="EMBL" id="AKU93904.1"/>
    </source>
</evidence>
<accession>A0A0K1PLB1</accession>
<dbReference type="RefSeq" id="WP_146645581.1">
    <property type="nucleotide sequence ID" value="NZ_CP012333.1"/>
</dbReference>
<dbReference type="EMBL" id="CP012333">
    <property type="protein sequence ID" value="AKU93904.1"/>
    <property type="molecule type" value="Genomic_DNA"/>
</dbReference>
<dbReference type="OrthoDB" id="5483576at2"/>
<comment type="similarity">
    <text evidence="1">Belongs to the hcp beta-lactamase family.</text>
</comment>
<protein>
    <recommendedName>
        <fullName evidence="5">Beta-lactamase</fullName>
    </recommendedName>
</protein>
<dbReference type="PANTHER" id="PTHR13891:SF1">
    <property type="entry name" value="CYTOCHROME C OXIDASE ASSEMBLY FACTOR 7"/>
    <property type="match status" value="1"/>
</dbReference>
<evidence type="ECO:0008006" key="5">
    <source>
        <dbReference type="Google" id="ProtNLM"/>
    </source>
</evidence>
<evidence type="ECO:0000256" key="2">
    <source>
        <dbReference type="ARBA" id="ARBA00022737"/>
    </source>
</evidence>
<dbReference type="Pfam" id="PF08238">
    <property type="entry name" value="Sel1"/>
    <property type="match status" value="3"/>
</dbReference>
<dbReference type="KEGG" id="llu:AKJ09_00568"/>